<dbReference type="AlphaFoldDB" id="A0AA89C161"/>
<protein>
    <submittedName>
        <fullName evidence="1">Uncharacterized protein</fullName>
    </submittedName>
</protein>
<reference evidence="1" key="1">
    <citation type="submission" date="2019-08" db="EMBL/GenBank/DDBJ databases">
        <title>The improved chromosome-level genome for the pearl oyster Pinctada fucata martensii using PacBio sequencing and Hi-C.</title>
        <authorList>
            <person name="Zheng Z."/>
        </authorList>
    </citation>
    <scope>NUCLEOTIDE SEQUENCE</scope>
    <source>
        <strain evidence="1">ZZ-2019</strain>
        <tissue evidence="1">Adductor muscle</tissue>
    </source>
</reference>
<organism evidence="1 2">
    <name type="scientific">Pinctada imbricata</name>
    <name type="common">Atlantic pearl-oyster</name>
    <name type="synonym">Pinctada martensii</name>
    <dbReference type="NCBI Taxonomy" id="66713"/>
    <lineage>
        <taxon>Eukaryota</taxon>
        <taxon>Metazoa</taxon>
        <taxon>Spiralia</taxon>
        <taxon>Lophotrochozoa</taxon>
        <taxon>Mollusca</taxon>
        <taxon>Bivalvia</taxon>
        <taxon>Autobranchia</taxon>
        <taxon>Pteriomorphia</taxon>
        <taxon>Pterioida</taxon>
        <taxon>Pterioidea</taxon>
        <taxon>Pteriidae</taxon>
        <taxon>Pinctada</taxon>
    </lineage>
</organism>
<comment type="caution">
    <text evidence="1">The sequence shown here is derived from an EMBL/GenBank/DDBJ whole genome shotgun (WGS) entry which is preliminary data.</text>
</comment>
<keyword evidence="2" id="KW-1185">Reference proteome</keyword>
<dbReference type="EMBL" id="VSWD01000004">
    <property type="protein sequence ID" value="KAK3104467.1"/>
    <property type="molecule type" value="Genomic_DNA"/>
</dbReference>
<gene>
    <name evidence="1" type="ORF">FSP39_002621</name>
</gene>
<name>A0AA89C161_PINIB</name>
<accession>A0AA89C161</accession>
<evidence type="ECO:0000313" key="1">
    <source>
        <dbReference type="EMBL" id="KAK3104467.1"/>
    </source>
</evidence>
<proteinExistence type="predicted"/>
<evidence type="ECO:0000313" key="2">
    <source>
        <dbReference type="Proteomes" id="UP001186944"/>
    </source>
</evidence>
<dbReference type="Proteomes" id="UP001186944">
    <property type="component" value="Unassembled WGS sequence"/>
</dbReference>
<sequence>MASGRRSRMQMDNNDQSNWTVSFLKGKLAENGIKINAQVGHSVLKRINIDNVGSSVNVSTGTVISTASSNNPSLNSVVNNNLTDITSPQERAMSSASLSVAPSAIPENASPTAQDWVPQLVGATSLPPSLPQLQPSGVNDFYEFFKI</sequence>